<name>A0AA88IIF9_ARTSF</name>
<protein>
    <submittedName>
        <fullName evidence="2">Uncharacterized protein</fullName>
    </submittedName>
</protein>
<gene>
    <name evidence="2" type="ORF">QYM36_001133</name>
</gene>
<accession>A0AA88IIF9</accession>
<keyword evidence="1" id="KW-1133">Transmembrane helix</keyword>
<reference evidence="2" key="1">
    <citation type="submission" date="2023-07" db="EMBL/GenBank/DDBJ databases">
        <title>Chromosome-level genome assembly of Artemia franciscana.</title>
        <authorList>
            <person name="Jo E."/>
        </authorList>
    </citation>
    <scope>NUCLEOTIDE SEQUENCE</scope>
    <source>
        <tissue evidence="2">Whole body</tissue>
    </source>
</reference>
<keyword evidence="3" id="KW-1185">Reference proteome</keyword>
<keyword evidence="1" id="KW-0812">Transmembrane</keyword>
<organism evidence="2 3">
    <name type="scientific">Artemia franciscana</name>
    <name type="common">Brine shrimp</name>
    <name type="synonym">Artemia sanfranciscana</name>
    <dbReference type="NCBI Taxonomy" id="6661"/>
    <lineage>
        <taxon>Eukaryota</taxon>
        <taxon>Metazoa</taxon>
        <taxon>Ecdysozoa</taxon>
        <taxon>Arthropoda</taxon>
        <taxon>Crustacea</taxon>
        <taxon>Branchiopoda</taxon>
        <taxon>Anostraca</taxon>
        <taxon>Artemiidae</taxon>
        <taxon>Artemia</taxon>
    </lineage>
</organism>
<keyword evidence="1" id="KW-0472">Membrane</keyword>
<dbReference type="EMBL" id="JAVRJZ010000003">
    <property type="protein sequence ID" value="KAK2724531.1"/>
    <property type="molecule type" value="Genomic_DNA"/>
</dbReference>
<feature type="transmembrane region" description="Helical" evidence="1">
    <location>
        <begin position="20"/>
        <end position="41"/>
    </location>
</feature>
<comment type="caution">
    <text evidence="2">The sequence shown here is derived from an EMBL/GenBank/DDBJ whole genome shotgun (WGS) entry which is preliminary data.</text>
</comment>
<evidence type="ECO:0000256" key="1">
    <source>
        <dbReference type="SAM" id="Phobius"/>
    </source>
</evidence>
<evidence type="ECO:0000313" key="2">
    <source>
        <dbReference type="EMBL" id="KAK2724531.1"/>
    </source>
</evidence>
<evidence type="ECO:0000313" key="3">
    <source>
        <dbReference type="Proteomes" id="UP001187531"/>
    </source>
</evidence>
<sequence>MRGPYKYMAARMLQESPTAMYIHCCAHVLNLCIVSCFHSMASIRNAFFVLQSIYNFIKSLTKSQLVFERIQKSSKSFHGGATADELVALNQCVHYWTFGKTLAALEEILEIDHDVGGQANALKKKYGRF</sequence>
<dbReference type="AlphaFoldDB" id="A0AA88IIF9"/>
<dbReference type="Proteomes" id="UP001187531">
    <property type="component" value="Unassembled WGS sequence"/>
</dbReference>
<proteinExistence type="predicted"/>